<name>A0A9D1E170_9BACT</name>
<dbReference type="InterPro" id="IPR018247">
    <property type="entry name" value="EF_Hand_1_Ca_BS"/>
</dbReference>
<comment type="caution">
    <text evidence="1">The sequence shown here is derived from an EMBL/GenBank/DDBJ whole genome shotgun (WGS) entry which is preliminary data.</text>
</comment>
<dbReference type="AlphaFoldDB" id="A0A9D1E170"/>
<evidence type="ECO:0000313" key="2">
    <source>
        <dbReference type="Proteomes" id="UP000886744"/>
    </source>
</evidence>
<sequence length="505" mass="57589">VVVSFTEPLDSSQTYSLSLGEAVKDNNEGNPFPPYTHSFSTGSYVDSLFVSGNIVEASTMLPMSNMTVLFHTDLSDSAIYKVRPRAAAKSDLWGYFTVRNLPVDSVYRVYAIQDLNNNCIYDPDQEMVAFLDTLVRPTGVMRPGLPELVPVMMTDTAACQARPTQISLSMFMEVSQRQLLRSRERVSRRQMYLKFAAPYPQIDSMILDGISPDKLILEHNFYQDSITIWINDQGPIPDTLQMRLSYMRTDDTLNILMPVTDTIKMIRPKGKMVENRWGEMVEEADTLAAYEVDASPEKIDQDGIIIEFESPMICTPFDSITITSKNTREQIAPAPFTVEKDTANIRRFILRMQDKMVAGYEYTLRIPDSLFMDIDGIYCDSLVKTFSLPQDENLSALIVETSNVNEKYMVELVDEKRTNVYRTYHIDSAAVLNFPYLKAGRYSLRITEDKNGNGQIDTGDLLEHRQPEKVMMFRFNDVLGDKAYILEIPERTELIQTIDIGEMFK</sequence>
<feature type="non-terminal residue" evidence="1">
    <location>
        <position position="1"/>
    </location>
</feature>
<protein>
    <recommendedName>
        <fullName evidence="3">SbsA Ig-like domain-containing protein</fullName>
    </recommendedName>
</protein>
<reference evidence="1" key="1">
    <citation type="submission" date="2020-10" db="EMBL/GenBank/DDBJ databases">
        <authorList>
            <person name="Gilroy R."/>
        </authorList>
    </citation>
    <scope>NUCLEOTIDE SEQUENCE</scope>
    <source>
        <strain evidence="1">ChiHjej13B12-12457</strain>
    </source>
</reference>
<gene>
    <name evidence="1" type="ORF">IAC94_05170</name>
</gene>
<organism evidence="1 2">
    <name type="scientific">Candidatus Coprenecus avistercoris</name>
    <dbReference type="NCBI Taxonomy" id="2840730"/>
    <lineage>
        <taxon>Bacteria</taxon>
        <taxon>Pseudomonadati</taxon>
        <taxon>Bacteroidota</taxon>
        <taxon>Bacteroidia</taxon>
        <taxon>Bacteroidales</taxon>
        <taxon>Rikenellaceae</taxon>
        <taxon>Rikenellaceae incertae sedis</taxon>
        <taxon>Candidatus Coprenecus</taxon>
    </lineage>
</organism>
<accession>A0A9D1E170</accession>
<evidence type="ECO:0008006" key="3">
    <source>
        <dbReference type="Google" id="ProtNLM"/>
    </source>
</evidence>
<dbReference type="EMBL" id="DVHI01000063">
    <property type="protein sequence ID" value="HIR62894.1"/>
    <property type="molecule type" value="Genomic_DNA"/>
</dbReference>
<reference evidence="1" key="2">
    <citation type="journal article" date="2021" name="PeerJ">
        <title>Extensive microbial diversity within the chicken gut microbiome revealed by metagenomics and culture.</title>
        <authorList>
            <person name="Gilroy R."/>
            <person name="Ravi A."/>
            <person name="Getino M."/>
            <person name="Pursley I."/>
            <person name="Horton D.L."/>
            <person name="Alikhan N.F."/>
            <person name="Baker D."/>
            <person name="Gharbi K."/>
            <person name="Hall N."/>
            <person name="Watson M."/>
            <person name="Adriaenssens E.M."/>
            <person name="Foster-Nyarko E."/>
            <person name="Jarju S."/>
            <person name="Secka A."/>
            <person name="Antonio M."/>
            <person name="Oren A."/>
            <person name="Chaudhuri R.R."/>
            <person name="La Ragione R."/>
            <person name="Hildebrand F."/>
            <person name="Pallen M.J."/>
        </authorList>
    </citation>
    <scope>NUCLEOTIDE SEQUENCE</scope>
    <source>
        <strain evidence="1">ChiHjej13B12-12457</strain>
    </source>
</reference>
<dbReference type="PROSITE" id="PS00018">
    <property type="entry name" value="EF_HAND_1"/>
    <property type="match status" value="1"/>
</dbReference>
<dbReference type="Proteomes" id="UP000886744">
    <property type="component" value="Unassembled WGS sequence"/>
</dbReference>
<proteinExistence type="predicted"/>
<evidence type="ECO:0000313" key="1">
    <source>
        <dbReference type="EMBL" id="HIR62894.1"/>
    </source>
</evidence>